<keyword evidence="2" id="KW-1185">Reference proteome</keyword>
<accession>A0ABW4GB40</accession>
<sequence length="92" mass="9701">MAADSRALDQLSAGADLAISALAGIISHTSSGVDEDGAWWRMWLKDPNVGRTASQFPSAGHGLRPPRRPTSLALALRVAYGHSVGPTTHRGR</sequence>
<reference evidence="2" key="1">
    <citation type="journal article" date="2019" name="Int. J. Syst. Evol. Microbiol.">
        <title>The Global Catalogue of Microorganisms (GCM) 10K type strain sequencing project: providing services to taxonomists for standard genome sequencing and annotation.</title>
        <authorList>
            <consortium name="The Broad Institute Genomics Platform"/>
            <consortium name="The Broad Institute Genome Sequencing Center for Infectious Disease"/>
            <person name="Wu L."/>
            <person name="Ma J."/>
        </authorList>
    </citation>
    <scope>NUCLEOTIDE SEQUENCE [LARGE SCALE GENOMIC DNA]</scope>
    <source>
        <strain evidence="2">CGMCC 1.15399</strain>
    </source>
</reference>
<dbReference type="RefSeq" id="WP_219534218.1">
    <property type="nucleotide sequence ID" value="NZ_JAHKRM010000021.1"/>
</dbReference>
<dbReference type="EMBL" id="JBHUCM010000017">
    <property type="protein sequence ID" value="MFD1539718.1"/>
    <property type="molecule type" value="Genomic_DNA"/>
</dbReference>
<gene>
    <name evidence="1" type="ORF">ACFSJ0_21875</name>
</gene>
<comment type="caution">
    <text evidence="1">The sequence shown here is derived from an EMBL/GenBank/DDBJ whole genome shotgun (WGS) entry which is preliminary data.</text>
</comment>
<organism evidence="1 2">
    <name type="scientific">Nonomuraea guangzhouensis</name>
    <dbReference type="NCBI Taxonomy" id="1291555"/>
    <lineage>
        <taxon>Bacteria</taxon>
        <taxon>Bacillati</taxon>
        <taxon>Actinomycetota</taxon>
        <taxon>Actinomycetes</taxon>
        <taxon>Streptosporangiales</taxon>
        <taxon>Streptosporangiaceae</taxon>
        <taxon>Nonomuraea</taxon>
    </lineage>
</organism>
<dbReference type="Proteomes" id="UP001597097">
    <property type="component" value="Unassembled WGS sequence"/>
</dbReference>
<proteinExistence type="predicted"/>
<evidence type="ECO:0000313" key="2">
    <source>
        <dbReference type="Proteomes" id="UP001597097"/>
    </source>
</evidence>
<name>A0ABW4GB40_9ACTN</name>
<evidence type="ECO:0000313" key="1">
    <source>
        <dbReference type="EMBL" id="MFD1539718.1"/>
    </source>
</evidence>
<protein>
    <submittedName>
        <fullName evidence="1">Uncharacterized protein</fullName>
    </submittedName>
</protein>